<dbReference type="EMBL" id="QROC01000027">
    <property type="protein sequence ID" value="RHK92367.1"/>
    <property type="molecule type" value="Genomic_DNA"/>
</dbReference>
<name>A0A174EVD7_9BACE</name>
<reference evidence="6" key="3">
    <citation type="submission" date="2023-08" db="EMBL/GenBank/DDBJ databases">
        <title>Mucin Metabolism Genes Underlie the Key Renovations of Bacteroides xylanisolvens Genomes in Captive Great Apes.</title>
        <authorList>
            <person name="Nishida A.H."/>
        </authorList>
    </citation>
    <scope>NUCLEOTIDE SEQUENCE</scope>
    <source>
        <strain evidence="7">P13.H9</strain>
        <strain evidence="6">P19.10B</strain>
    </source>
</reference>
<dbReference type="EMBL" id="QSQU01000007">
    <property type="protein sequence ID" value="RGK65351.1"/>
    <property type="molecule type" value="Genomic_DNA"/>
</dbReference>
<reference evidence="12 13" key="2">
    <citation type="journal article" date="2019" name="Nat. Med.">
        <title>A library of human gut bacterial isolates paired with longitudinal multiomics data enables mechanistic microbiome research.</title>
        <authorList>
            <person name="Poyet M."/>
            <person name="Groussin M."/>
            <person name="Gibbons S.M."/>
            <person name="Avila-Pacheco J."/>
            <person name="Jiang X."/>
            <person name="Kearney S.M."/>
            <person name="Perrotta A.R."/>
            <person name="Berdy B."/>
            <person name="Zhao S."/>
            <person name="Lieberman T.D."/>
            <person name="Swanson P.K."/>
            <person name="Smith M."/>
            <person name="Roesemann S."/>
            <person name="Alexander J.E."/>
            <person name="Rich S.A."/>
            <person name="Livny J."/>
            <person name="Vlamakis H."/>
            <person name="Clish C."/>
            <person name="Bullock K."/>
            <person name="Deik A."/>
            <person name="Scott J."/>
            <person name="Pierce K.A."/>
            <person name="Xavier R.J."/>
            <person name="Alm E.J."/>
        </authorList>
    </citation>
    <scope>NUCLEOTIDE SEQUENCE [LARGE SCALE GENOMIC DNA]</scope>
    <source>
        <strain evidence="5 13">BIOML-A7</strain>
        <strain evidence="4 12">BIOML-A74</strain>
    </source>
</reference>
<dbReference type="Proteomes" id="UP000261210">
    <property type="component" value="Unassembled WGS sequence"/>
</dbReference>
<dbReference type="GeneID" id="69482651"/>
<evidence type="ECO:0000313" key="7">
    <source>
        <dbReference type="EMBL" id="MCA4702900.1"/>
    </source>
</evidence>
<dbReference type="Proteomes" id="UP000471447">
    <property type="component" value="Unassembled WGS sequence"/>
</dbReference>
<organism evidence="8 10">
    <name type="scientific">Bacteroides xylanisolvens</name>
    <dbReference type="NCBI Taxonomy" id="371601"/>
    <lineage>
        <taxon>Bacteria</taxon>
        <taxon>Pseudomonadati</taxon>
        <taxon>Bacteroidota</taxon>
        <taxon>Bacteroidia</taxon>
        <taxon>Bacteroidales</taxon>
        <taxon>Bacteroidaceae</taxon>
        <taxon>Bacteroides</taxon>
    </lineage>
</organism>
<sequence length="211" mass="23379">MKKVLSMVAALLLCVGTQAQIVSSRSAIVKTEKQASSTQWFLRAGLNIMNFSGDGAEGADSNIGYNATFGYQKPLGSTGGYWGMEFGLGSRGFKVDDTKCMAHNIQYSPFTFGWKFAVADNVRIDPHVGVFASYDYTSKMKEDGESISWGDYADYMEVDYNHFDAGMNIGVGVWYDRFNLDLTYQRGFIDAFSDADGFKTSNFMIRLGIAF</sequence>
<dbReference type="EMBL" id="WDES01000050">
    <property type="protein sequence ID" value="KAB6082379.1"/>
    <property type="molecule type" value="Genomic_DNA"/>
</dbReference>
<feature type="chain" id="PRO_5044549862" evidence="2">
    <location>
        <begin position="20"/>
        <end position="211"/>
    </location>
</feature>
<dbReference type="Proteomes" id="UP001198461">
    <property type="component" value="Unassembled WGS sequence"/>
</dbReference>
<dbReference type="EMBL" id="JAIWYE010000011">
    <property type="protein sequence ID" value="MCA4702900.1"/>
    <property type="molecule type" value="Genomic_DNA"/>
</dbReference>
<evidence type="ECO:0000259" key="3">
    <source>
        <dbReference type="Pfam" id="PF13505"/>
    </source>
</evidence>
<evidence type="ECO:0000256" key="2">
    <source>
        <dbReference type="SAM" id="SignalP"/>
    </source>
</evidence>
<feature type="domain" description="Outer membrane protein beta-barrel" evidence="3">
    <location>
        <begin position="9"/>
        <end position="211"/>
    </location>
</feature>
<evidence type="ECO:0000256" key="1">
    <source>
        <dbReference type="ARBA" id="ARBA00022729"/>
    </source>
</evidence>
<dbReference type="EMBL" id="JAIWWW010000035">
    <property type="protein sequence ID" value="MCA4524588.1"/>
    <property type="molecule type" value="Genomic_DNA"/>
</dbReference>
<dbReference type="Proteomes" id="UP000284417">
    <property type="component" value="Unassembled WGS sequence"/>
</dbReference>
<dbReference type="RefSeq" id="WP_008641585.1">
    <property type="nucleotide sequence ID" value="NZ_CABKPA010000036.1"/>
</dbReference>
<accession>A0A174EVD7</accession>
<evidence type="ECO:0000313" key="6">
    <source>
        <dbReference type="EMBL" id="MCA4524588.1"/>
    </source>
</evidence>
<dbReference type="Proteomes" id="UP001197958">
    <property type="component" value="Unassembled WGS sequence"/>
</dbReference>
<evidence type="ECO:0000313" key="12">
    <source>
        <dbReference type="Proteomes" id="UP000435059"/>
    </source>
</evidence>
<protein>
    <submittedName>
        <fullName evidence="8">PorT family protein</fullName>
    </submittedName>
</protein>
<evidence type="ECO:0000313" key="5">
    <source>
        <dbReference type="EMBL" id="KAB6426595.1"/>
    </source>
</evidence>
<keyword evidence="12" id="KW-1185">Reference proteome</keyword>
<feature type="signal peptide" evidence="2">
    <location>
        <begin position="1"/>
        <end position="19"/>
    </location>
</feature>
<gene>
    <name evidence="9" type="ORF">DW042_17830</name>
    <name evidence="8" type="ORF">DXD03_06755</name>
    <name evidence="4" type="ORF">GA574_22540</name>
    <name evidence="5" type="ORF">GAZ26_04580</name>
    <name evidence="7" type="ORF">LD004_04640</name>
    <name evidence="6" type="ORF">LDZ35_15415</name>
</gene>
<dbReference type="EMBL" id="WDCG01000003">
    <property type="protein sequence ID" value="KAB6426595.1"/>
    <property type="molecule type" value="Genomic_DNA"/>
</dbReference>
<keyword evidence="1 2" id="KW-0732">Signal</keyword>
<proteinExistence type="predicted"/>
<dbReference type="InterPro" id="IPR011250">
    <property type="entry name" value="OMP/PagP_B-barrel"/>
</dbReference>
<evidence type="ECO:0000313" key="8">
    <source>
        <dbReference type="EMBL" id="RGK65351.1"/>
    </source>
</evidence>
<evidence type="ECO:0000313" key="10">
    <source>
        <dbReference type="Proteomes" id="UP000261210"/>
    </source>
</evidence>
<reference evidence="10 11" key="1">
    <citation type="submission" date="2018-08" db="EMBL/GenBank/DDBJ databases">
        <title>A genome reference for cultivated species of the human gut microbiota.</title>
        <authorList>
            <person name="Zou Y."/>
            <person name="Xue W."/>
            <person name="Luo G."/>
        </authorList>
    </citation>
    <scope>NUCLEOTIDE SEQUENCE [LARGE SCALE GENOMIC DNA]</scope>
    <source>
        <strain evidence="9 11">AF39-6AC</strain>
        <strain evidence="8 10">TF10-34</strain>
    </source>
</reference>
<dbReference type="Pfam" id="PF13505">
    <property type="entry name" value="OMP_b-brl"/>
    <property type="match status" value="1"/>
</dbReference>
<comment type="caution">
    <text evidence="8">The sequence shown here is derived from an EMBL/GenBank/DDBJ whole genome shotgun (WGS) entry which is preliminary data.</text>
</comment>
<evidence type="ECO:0000313" key="11">
    <source>
        <dbReference type="Proteomes" id="UP000284417"/>
    </source>
</evidence>
<dbReference type="SUPFAM" id="SSF56925">
    <property type="entry name" value="OMPA-like"/>
    <property type="match status" value="1"/>
</dbReference>
<dbReference type="InterPro" id="IPR027385">
    <property type="entry name" value="Beta-barrel_OMP"/>
</dbReference>
<evidence type="ECO:0000313" key="9">
    <source>
        <dbReference type="EMBL" id="RHK92367.1"/>
    </source>
</evidence>
<dbReference type="Proteomes" id="UP000435059">
    <property type="component" value="Unassembled WGS sequence"/>
</dbReference>
<evidence type="ECO:0000313" key="13">
    <source>
        <dbReference type="Proteomes" id="UP000471447"/>
    </source>
</evidence>
<dbReference type="AlphaFoldDB" id="A0A174EVD7"/>
<evidence type="ECO:0000313" key="4">
    <source>
        <dbReference type="EMBL" id="KAB6082379.1"/>
    </source>
</evidence>